<dbReference type="HOGENOM" id="CLU_029428_0_0_2"/>
<protein>
    <submittedName>
        <fullName evidence="1">Uncharacterized protein</fullName>
    </submittedName>
</protein>
<dbReference type="STRING" id="113653.GAH_00015"/>
<dbReference type="Proteomes" id="UP000034723">
    <property type="component" value="Chromosome"/>
</dbReference>
<evidence type="ECO:0000313" key="2">
    <source>
        <dbReference type="Proteomes" id="UP000034723"/>
    </source>
</evidence>
<proteinExistence type="predicted"/>
<name>A0A0F7IGD1_9EURY</name>
<dbReference type="KEGG" id="gah:GAH_00015"/>
<dbReference type="Gene3D" id="1.10.1130.10">
    <property type="entry name" value="Flavocytochrome C3, Chain A"/>
    <property type="match status" value="1"/>
</dbReference>
<organism evidence="1 2">
    <name type="scientific">Geoglobus ahangari</name>
    <dbReference type="NCBI Taxonomy" id="113653"/>
    <lineage>
        <taxon>Archaea</taxon>
        <taxon>Methanobacteriati</taxon>
        <taxon>Methanobacteriota</taxon>
        <taxon>Archaeoglobi</taxon>
        <taxon>Archaeoglobales</taxon>
        <taxon>Archaeoglobaceae</taxon>
        <taxon>Geoglobus</taxon>
    </lineage>
</organism>
<dbReference type="InterPro" id="IPR036280">
    <property type="entry name" value="Multihaem_cyt_sf"/>
</dbReference>
<dbReference type="EMBL" id="CP011267">
    <property type="protein sequence ID" value="AKG92620.1"/>
    <property type="molecule type" value="Genomic_DNA"/>
</dbReference>
<accession>A0A0F7IGD1</accession>
<dbReference type="AlphaFoldDB" id="A0A0F7IGD1"/>
<evidence type="ECO:0000313" key="1">
    <source>
        <dbReference type="EMBL" id="AKG92620.1"/>
    </source>
</evidence>
<sequence length="530" mass="58237">MFDMKNLLLAAALVVLVVTISGCQQPVEKPAEEVKATPTPAETPRPERVELFSTSSTCFCHDGLRDSGGNDVSIVSEWKMSMMSHASKDPYWRAKVSYEIEKFPELRDVIEEKCARCHMPMASVQATSDGIPVSIEEFMSPGNPMSPLAEEGISCTLCHQILPGNLGEKDSFSGNFIIDMETKKPDRKIFGPYTPVRGQAMRNSAGFTPVFGEHVGKAELCAVCHTLYTPFLDDDGKVVGEFPEQTPYLEWLNSKFSPSTPCQKCHMPQADGVRISTMPPNLPERSPFFRHTFAGANVQMLGMIGADEGARNAEELLKSFIGLRIVSAEEKDGKVRVVVEVENKAGHKFPTGFPSRRAWIHLMVYDGDGNIVFESGRLEGSRIVGESRPYEPHHDVIASEDDVQIYEAVMVDVNGNVTQTLLRAADYVKDNRIPPEGFDAENAVDDIAVKGKASEDGNFGNGRDAVTYIIDVSSARGPFEVRAELMYQSISSPFLEDLEKASSEEVRGFLKDFSEVEQAIVISSASATVS</sequence>
<reference evidence="1 2" key="1">
    <citation type="submission" date="2015-04" db="EMBL/GenBank/DDBJ databases">
        <title>The complete genome sequence of the hyperthermophilic, obligate iron-reducing archaeon Geoglobus ahangari strain 234T.</title>
        <authorList>
            <person name="Manzella M.P."/>
            <person name="Holmes D.E."/>
            <person name="Rocheleau J.M."/>
            <person name="Chung A."/>
            <person name="Reguera G."/>
            <person name="Kashefi K."/>
        </authorList>
    </citation>
    <scope>NUCLEOTIDE SEQUENCE [LARGE SCALE GENOMIC DNA]</scope>
    <source>
        <strain evidence="1 2">234</strain>
    </source>
</reference>
<dbReference type="PROSITE" id="PS51257">
    <property type="entry name" value="PROKAR_LIPOPROTEIN"/>
    <property type="match status" value="1"/>
</dbReference>
<gene>
    <name evidence="1" type="ORF">GAH_00015</name>
</gene>
<dbReference type="InParanoid" id="A0A0F7IGD1"/>
<keyword evidence="2" id="KW-1185">Reference proteome</keyword>
<dbReference type="SUPFAM" id="SSF48695">
    <property type="entry name" value="Multiheme cytochromes"/>
    <property type="match status" value="1"/>
</dbReference>